<protein>
    <recommendedName>
        <fullName evidence="3">Esterase</fullName>
    </recommendedName>
</protein>
<dbReference type="Pfam" id="PF08310">
    <property type="entry name" value="LGFP"/>
    <property type="match status" value="3"/>
</dbReference>
<dbReference type="Proteomes" id="UP001553031">
    <property type="component" value="Unassembled WGS sequence"/>
</dbReference>
<keyword evidence="2" id="KW-1185">Reference proteome</keyword>
<name>A0ABV3KDM5_9MICC</name>
<dbReference type="EMBL" id="JBFBLL010000006">
    <property type="protein sequence ID" value="MEV8158511.1"/>
    <property type="molecule type" value="Genomic_DNA"/>
</dbReference>
<dbReference type="Gene3D" id="3.40.50.1820">
    <property type="entry name" value="alpha/beta hydrolase"/>
    <property type="match status" value="1"/>
</dbReference>
<organism evidence="1 2">
    <name type="scientific">Kocuria salsicia</name>
    <dbReference type="NCBI Taxonomy" id="664639"/>
    <lineage>
        <taxon>Bacteria</taxon>
        <taxon>Bacillati</taxon>
        <taxon>Actinomycetota</taxon>
        <taxon>Actinomycetes</taxon>
        <taxon>Micrococcales</taxon>
        <taxon>Micrococcaceae</taxon>
        <taxon>Kocuria</taxon>
    </lineage>
</organism>
<dbReference type="SUPFAM" id="SSF53474">
    <property type="entry name" value="alpha/beta-Hydrolases"/>
    <property type="match status" value="1"/>
</dbReference>
<proteinExistence type="predicted"/>
<dbReference type="RefSeq" id="WP_290500279.1">
    <property type="nucleotide sequence ID" value="NZ_JBFBLL010000006.1"/>
</dbReference>
<evidence type="ECO:0000313" key="2">
    <source>
        <dbReference type="Proteomes" id="UP001553031"/>
    </source>
</evidence>
<dbReference type="InterPro" id="IPR013207">
    <property type="entry name" value="LGFP"/>
</dbReference>
<sequence>MHFSRHLSVPAAALVLSAATALVPVLIGPALMSPATAGTAPSTTAHLGTLQKGAAQTSTAQARAVQTGASASSASMLQATAPRAAALPTTGYHRSFTGAGKTSTYHVYADGLDRSKAVGVLYYLGGDYTSVKETWVHNPGGTHLTAMAAEARKKNMVLVVPISPDTDTSGNGMTWWEEADGNGDWFRALQAGLTSNYGLDASRTWLAGYSGGAEFLTYELLADRQGWLQGGGATIIGGGGSDGMQTAPSAAVRSLSLTWFVGSKDVAGSTTPATWSASATAAQGRQRYARDGFTRTRLTTLPGLSHDDYDIVGLISKGLATLPPAPATSSPSSLLRGAIRADYLATGGAATYGQPTSAEKPTGVHGGVYQGFTKNCTYYWSPQTGAHPVRWGTGIGNAYRVADLERGWGYPVIAERALANGAYQDFHRGTARFRAIYSPRTGTHAVKLSGGIGTAWQKAGHEHGWGFPTTEEYAVNGGVAQKFSNGWVATWHRATGKVTVAKG</sequence>
<gene>
    <name evidence="1" type="ORF">AB0O96_09950</name>
</gene>
<accession>A0ABV3KDM5</accession>
<evidence type="ECO:0008006" key="3">
    <source>
        <dbReference type="Google" id="ProtNLM"/>
    </source>
</evidence>
<dbReference type="InterPro" id="IPR029058">
    <property type="entry name" value="AB_hydrolase_fold"/>
</dbReference>
<reference evidence="1 2" key="1">
    <citation type="submission" date="2024-06" db="EMBL/GenBank/DDBJ databases">
        <title>The Natural Products Discovery Center: Release of the First 8490 Sequenced Strains for Exploring Actinobacteria Biosynthetic Diversity.</title>
        <authorList>
            <person name="Kalkreuter E."/>
            <person name="Kautsar S.A."/>
            <person name="Yang D."/>
            <person name="Bader C.D."/>
            <person name="Teijaro C.N."/>
            <person name="Fluegel L."/>
            <person name="Davis C.M."/>
            <person name="Simpson J.R."/>
            <person name="Lauterbach L."/>
            <person name="Steele A.D."/>
            <person name="Gui C."/>
            <person name="Meng S."/>
            <person name="Li G."/>
            <person name="Viehrig K."/>
            <person name="Ye F."/>
            <person name="Su P."/>
            <person name="Kiefer A.F."/>
            <person name="Nichols A."/>
            <person name="Cepeda A.J."/>
            <person name="Yan W."/>
            <person name="Fan B."/>
            <person name="Jiang Y."/>
            <person name="Adhikari A."/>
            <person name="Zheng C.-J."/>
            <person name="Schuster L."/>
            <person name="Cowan T.M."/>
            <person name="Smanski M.J."/>
            <person name="Chevrette M.G."/>
            <person name="De Carvalho L.P.S."/>
            <person name="Shen B."/>
        </authorList>
    </citation>
    <scope>NUCLEOTIDE SEQUENCE [LARGE SCALE GENOMIC DNA]</scope>
    <source>
        <strain evidence="1 2">NPDC079179</strain>
    </source>
</reference>
<evidence type="ECO:0000313" key="1">
    <source>
        <dbReference type="EMBL" id="MEV8158511.1"/>
    </source>
</evidence>
<comment type="caution">
    <text evidence="1">The sequence shown here is derived from an EMBL/GenBank/DDBJ whole genome shotgun (WGS) entry which is preliminary data.</text>
</comment>